<evidence type="ECO:0008006" key="4">
    <source>
        <dbReference type="Google" id="ProtNLM"/>
    </source>
</evidence>
<evidence type="ECO:0000313" key="3">
    <source>
        <dbReference type="Proteomes" id="UP001432027"/>
    </source>
</evidence>
<sequence>MGNDIDRSPMATVCLAVLAHHHVGQTARRTDDSHHDHLSHHLRMLVEEIGEGRGGRVGLSEDDLRYGMPIGGGGGDCLFLLISLLLLSSFHSHLFSLFLGCLDDIVTGDLFKSSIRIASHALHLLRLIFLLLFCLSLLRGGCLADDQRARLFHDLKKSTNLFFFFFFLFLLTFLLLLFLMLHFFLFDIVFLLFLLFF</sequence>
<feature type="transmembrane region" description="Helical" evidence="1">
    <location>
        <begin position="161"/>
        <end position="194"/>
    </location>
</feature>
<organism evidence="2 3">
    <name type="scientific">Pristionchus entomophagus</name>
    <dbReference type="NCBI Taxonomy" id="358040"/>
    <lineage>
        <taxon>Eukaryota</taxon>
        <taxon>Metazoa</taxon>
        <taxon>Ecdysozoa</taxon>
        <taxon>Nematoda</taxon>
        <taxon>Chromadorea</taxon>
        <taxon>Rhabditida</taxon>
        <taxon>Rhabditina</taxon>
        <taxon>Diplogasteromorpha</taxon>
        <taxon>Diplogasteroidea</taxon>
        <taxon>Neodiplogasteridae</taxon>
        <taxon>Pristionchus</taxon>
    </lineage>
</organism>
<name>A0AAV5SEC6_9BILA</name>
<dbReference type="AlphaFoldDB" id="A0AAV5SEC6"/>
<evidence type="ECO:0000256" key="1">
    <source>
        <dbReference type="SAM" id="Phobius"/>
    </source>
</evidence>
<evidence type="ECO:0000313" key="2">
    <source>
        <dbReference type="EMBL" id="GMS78384.1"/>
    </source>
</evidence>
<feature type="transmembrane region" description="Helical" evidence="1">
    <location>
        <begin position="78"/>
        <end position="100"/>
    </location>
</feature>
<keyword evidence="1" id="KW-1133">Transmembrane helix</keyword>
<protein>
    <recommendedName>
        <fullName evidence="4">G protein-coupled receptor</fullName>
    </recommendedName>
</protein>
<keyword evidence="3" id="KW-1185">Reference proteome</keyword>
<feature type="transmembrane region" description="Helical" evidence="1">
    <location>
        <begin position="120"/>
        <end position="140"/>
    </location>
</feature>
<reference evidence="2" key="1">
    <citation type="submission" date="2023-10" db="EMBL/GenBank/DDBJ databases">
        <title>Genome assembly of Pristionchus species.</title>
        <authorList>
            <person name="Yoshida K."/>
            <person name="Sommer R.J."/>
        </authorList>
    </citation>
    <scope>NUCLEOTIDE SEQUENCE</scope>
    <source>
        <strain evidence="2">RS0144</strain>
    </source>
</reference>
<dbReference type="EMBL" id="BTSX01000001">
    <property type="protein sequence ID" value="GMS78384.1"/>
    <property type="molecule type" value="Genomic_DNA"/>
</dbReference>
<keyword evidence="1" id="KW-0472">Membrane</keyword>
<gene>
    <name evidence="2" type="ORF">PENTCL1PPCAC_559</name>
</gene>
<comment type="caution">
    <text evidence="2">The sequence shown here is derived from an EMBL/GenBank/DDBJ whole genome shotgun (WGS) entry which is preliminary data.</text>
</comment>
<feature type="non-terminal residue" evidence="2">
    <location>
        <position position="197"/>
    </location>
</feature>
<keyword evidence="1" id="KW-0812">Transmembrane</keyword>
<dbReference type="Proteomes" id="UP001432027">
    <property type="component" value="Unassembled WGS sequence"/>
</dbReference>
<accession>A0AAV5SEC6</accession>
<proteinExistence type="predicted"/>